<dbReference type="SUPFAM" id="SSF47336">
    <property type="entry name" value="ACP-like"/>
    <property type="match status" value="1"/>
</dbReference>
<dbReference type="SUPFAM" id="SSF52777">
    <property type="entry name" value="CoA-dependent acyltransferases"/>
    <property type="match status" value="2"/>
</dbReference>
<evidence type="ECO:0000256" key="1">
    <source>
        <dbReference type="ARBA" id="ARBA00001957"/>
    </source>
</evidence>
<dbReference type="Pfam" id="PF00501">
    <property type="entry name" value="AMP-binding"/>
    <property type="match status" value="2"/>
</dbReference>
<feature type="compositionally biased region" description="Basic residues" evidence="4">
    <location>
        <begin position="1672"/>
        <end position="1688"/>
    </location>
</feature>
<dbReference type="Pfam" id="PF00296">
    <property type="entry name" value="Bac_luciferase"/>
    <property type="match status" value="1"/>
</dbReference>
<dbReference type="InterPro" id="IPR009081">
    <property type="entry name" value="PP-bd_ACP"/>
</dbReference>
<dbReference type="RefSeq" id="WP_359779868.1">
    <property type="nucleotide sequence ID" value="NZ_JBEYRR010000007.1"/>
</dbReference>
<dbReference type="PANTHER" id="PTHR45527">
    <property type="entry name" value="NONRIBOSOMAL PEPTIDE SYNTHETASE"/>
    <property type="match status" value="1"/>
</dbReference>
<dbReference type="InterPro" id="IPR024011">
    <property type="entry name" value="Biosynth_lucif-like_mOase_dom"/>
</dbReference>
<dbReference type="PROSITE" id="PS00455">
    <property type="entry name" value="AMP_BINDING"/>
    <property type="match status" value="1"/>
</dbReference>
<dbReference type="InterPro" id="IPR020845">
    <property type="entry name" value="AMP-binding_CS"/>
</dbReference>
<keyword evidence="2" id="KW-0596">Phosphopantetheine</keyword>
<dbReference type="InterPro" id="IPR036661">
    <property type="entry name" value="Luciferase-like_sf"/>
</dbReference>
<dbReference type="Pfam" id="PF05050">
    <property type="entry name" value="Methyltransf_21"/>
    <property type="match status" value="1"/>
</dbReference>
<dbReference type="InterPro" id="IPR023213">
    <property type="entry name" value="CAT-like_dom_sf"/>
</dbReference>
<evidence type="ECO:0000259" key="5">
    <source>
        <dbReference type="PROSITE" id="PS50075"/>
    </source>
</evidence>
<feature type="domain" description="Carrier" evidence="5">
    <location>
        <begin position="1575"/>
        <end position="1652"/>
    </location>
</feature>
<dbReference type="EMBL" id="JBEYRS010000007">
    <property type="protein sequence ID" value="MEW2364178.1"/>
    <property type="molecule type" value="Genomic_DNA"/>
</dbReference>
<dbReference type="Gene3D" id="1.10.1200.10">
    <property type="entry name" value="ACP-like"/>
    <property type="match status" value="1"/>
</dbReference>
<name>A0ABV3LXK7_9ACTN</name>
<dbReference type="Gene3D" id="3.30.559.30">
    <property type="entry name" value="Nonribosomal peptide synthetase, condensation domain"/>
    <property type="match status" value="1"/>
</dbReference>
<dbReference type="Gene3D" id="3.30.300.30">
    <property type="match status" value="1"/>
</dbReference>
<dbReference type="Proteomes" id="UP001553843">
    <property type="component" value="Unassembled WGS sequence"/>
</dbReference>
<dbReference type="SUPFAM" id="SSF51679">
    <property type="entry name" value="Bacterial luciferase-like"/>
    <property type="match status" value="1"/>
</dbReference>
<comment type="cofactor">
    <cofactor evidence="1">
        <name>pantetheine 4'-phosphate</name>
        <dbReference type="ChEBI" id="CHEBI:47942"/>
    </cofactor>
</comment>
<evidence type="ECO:0000313" key="7">
    <source>
        <dbReference type="Proteomes" id="UP001553843"/>
    </source>
</evidence>
<dbReference type="CDD" id="cd19531">
    <property type="entry name" value="LCL_NRPS-like"/>
    <property type="match status" value="1"/>
</dbReference>
<protein>
    <submittedName>
        <fullName evidence="6">MupA/Atu3671 family FMN-dependent luciferase-like monooxygenase</fullName>
    </submittedName>
</protein>
<dbReference type="Pfam" id="PF00668">
    <property type="entry name" value="Condensation"/>
    <property type="match status" value="1"/>
</dbReference>
<dbReference type="Pfam" id="PF00550">
    <property type="entry name" value="PP-binding"/>
    <property type="match status" value="1"/>
</dbReference>
<dbReference type="PROSITE" id="PS50075">
    <property type="entry name" value="CARRIER"/>
    <property type="match status" value="1"/>
</dbReference>
<evidence type="ECO:0000256" key="3">
    <source>
        <dbReference type="ARBA" id="ARBA00022553"/>
    </source>
</evidence>
<evidence type="ECO:0000313" key="6">
    <source>
        <dbReference type="EMBL" id="MEW2364178.1"/>
    </source>
</evidence>
<accession>A0ABV3LXK7</accession>
<dbReference type="InterPro" id="IPR001242">
    <property type="entry name" value="Condensation_dom"/>
</dbReference>
<dbReference type="InterPro" id="IPR020806">
    <property type="entry name" value="PKS_PP-bd"/>
</dbReference>
<keyword evidence="3" id="KW-0597">Phosphoprotein</keyword>
<organism evidence="6 7">
    <name type="scientific">Streptomyces huasconensis</name>
    <dbReference type="NCBI Taxonomy" id="1854574"/>
    <lineage>
        <taxon>Bacteria</taxon>
        <taxon>Bacillati</taxon>
        <taxon>Actinomycetota</taxon>
        <taxon>Actinomycetes</taxon>
        <taxon>Kitasatosporales</taxon>
        <taxon>Streptomycetaceae</taxon>
        <taxon>Streptomyces</taxon>
    </lineage>
</organism>
<dbReference type="InterPro" id="IPR045851">
    <property type="entry name" value="AMP-bd_C_sf"/>
</dbReference>
<sequence length="1688" mass="181643">MSEIRSARMSFSQERFWFLAQMAPDEASPLVHVAVRLRGALDEAALTSALAAVVARHEALRTRFAEVSGSAFQVVEDSVDVVLERVAGTEAELPALLRAAAAKPFDLSRAPLLRAMLVRLGAEDHALLLAVHHIVADGASMELIAEELSAHYRGEELPEEPALHYADYSTWQREQLTADALEEGLGFWREQLADAPELLELPADRTRPAVQSYAGATHRFELGEELTSAVVRFGAERGATPFMTMLAGFLAFVHRSTGRGDLVVGTPVTDRPDPALERVVGSFTNTLPIRSQVDGALSFGELVDRVGADALACYPYADVPFEKLVDDLQPSRQLSHSPIVQLMFAWYESEGRTLRLPGLDAEQVPLDLGTVPLDLILTVERHASGATGVLEYNTDLFDAATIERYAEQLTTLLAGALARPGTPIARLPLATEADAEAVRRLNDTARDYPRTELVHERIAEQARRTPEATAVVHGDVRLSYAELDARADRLARSLIARGAGPEQLVAVAMRRTEELPVALLAVLKTGAGYVPVDPDYPERRKRQMLDDSGAAIVLTGAEPLDGEAAAGDGAVRSAVLPENPAYVIYTSGSTGTPKGVTVPHRALTNFLHAMDEHITAAEGSVWLATTSVSFDIAGLELLWTLARGVTVVIQGEQRAAPRPAVDFSLFYFASAEGEQGPEPYRLLLEGAKFADEHGFAGVWTPERHFNPFGGLYPNPSVTSAAVAAVTRRIAVRAGSVVLPLQDPLRVAEEWAVVDGISGGRAEVSFASGWLADDFVLAPERHADRKRVLMEGMDTVRALWRGEKVERVNGAGATIEVASYPRPARGELPAWLTSSGDVATFEAAGRAGVNLLTHLLGQSLEELAEKVARYRAAWDEAGHPGRGRVALMVHTAVGSDAQAVRERARKPFVDYLRSSLGLVKRLLSSEDAADIEALAREELDVLLERYYDRFADEAGLIGSPQSCGPMVERIAASGVDEIACLIDFGIDPEQVLSSLPHLDALRAQWATAVGAGEPQEDQSVLAQLTRHGATHLQCTPSLALALAETDGGLATLGKLEQLVIGGEAFPAALAARLSDVLLGRVLNMYGPTETTIWSSTHPVTGEGPPPIGRPVANTRFHLVDAAGEPVPVGTPGELLIGGDSVVRGYWRRPDLTAERFVPDPFGPPGARLYRTGDLAVLRPDGVLEYRGRLDDQVKLHGRRIELGEIEAHIEAFPGVDRAVVGVVGEGDRAALAAWIRPRGAALDAVEGDDPELIPLPSGGVVATGDHRAAAEIHKEIFEDGDYLGDGFLRLWDGMTVLDAGANVGGTTLWAHRSCRPARIVSVEPIPPTFDRLRRTVRANGIDAVLVNAGLSDTPGSAEFTYYPALTGLSGRYADPEADRRRAAVLMPTADAADVEDFLADQYRNERFTCRLTTLHEVMAEHALTDVGLLKVDVERAELDVLAGLDEADWRRVRQVAVEIEGDDRRDEVLAVLERHGFETDSRTILAELEVGIVYGRRPGLPDAELPAATPVGDPPDLDRLREHLARALPGYMVPDRLTLLAAFPLTPNGKVDRRALAAAPARGDSATPGPATAQVLPRNELEQRLAAVWCSVLGVERIGVHENFFDAGGNSLLLIRVHARLAELGAGITAPRLVELFAYPTIAALAAHMGETGPAAEAGGPAPADGADQDQRRKARGRFHRRRKAGTDG</sequence>
<dbReference type="InterPro" id="IPR042099">
    <property type="entry name" value="ANL_N_sf"/>
</dbReference>
<feature type="region of interest" description="Disordered" evidence="4">
    <location>
        <begin position="1651"/>
        <end position="1688"/>
    </location>
</feature>
<evidence type="ECO:0000256" key="2">
    <source>
        <dbReference type="ARBA" id="ARBA00022450"/>
    </source>
</evidence>
<dbReference type="Gene3D" id="3.40.50.12780">
    <property type="entry name" value="N-terminal domain of ligase-like"/>
    <property type="match status" value="2"/>
</dbReference>
<feature type="compositionally biased region" description="Low complexity" evidence="4">
    <location>
        <begin position="1651"/>
        <end position="1665"/>
    </location>
</feature>
<dbReference type="SUPFAM" id="SSF56801">
    <property type="entry name" value="Acetyl-CoA synthetase-like"/>
    <property type="match status" value="2"/>
</dbReference>
<dbReference type="SMART" id="SM00823">
    <property type="entry name" value="PKS_PP"/>
    <property type="match status" value="1"/>
</dbReference>
<dbReference type="NCBIfam" id="TIGR04020">
    <property type="entry name" value="seco_metab_LLM"/>
    <property type="match status" value="1"/>
</dbReference>
<dbReference type="Gene3D" id="3.30.559.10">
    <property type="entry name" value="Chloramphenicol acetyltransferase-like domain"/>
    <property type="match status" value="1"/>
</dbReference>
<comment type="caution">
    <text evidence="6">The sequence shown here is derived from an EMBL/GenBank/DDBJ whole genome shotgun (WGS) entry which is preliminary data.</text>
</comment>
<dbReference type="SUPFAM" id="SSF53335">
    <property type="entry name" value="S-adenosyl-L-methionine-dependent methyltransferases"/>
    <property type="match status" value="1"/>
</dbReference>
<keyword evidence="7" id="KW-1185">Reference proteome</keyword>
<dbReference type="InterPro" id="IPR036736">
    <property type="entry name" value="ACP-like_sf"/>
</dbReference>
<dbReference type="Gene3D" id="3.40.50.150">
    <property type="entry name" value="Vaccinia Virus protein VP39"/>
    <property type="match status" value="1"/>
</dbReference>
<dbReference type="PANTHER" id="PTHR45527:SF1">
    <property type="entry name" value="FATTY ACID SYNTHASE"/>
    <property type="match status" value="1"/>
</dbReference>
<gene>
    <name evidence="6" type="ORF">AB0887_19840</name>
</gene>
<dbReference type="Gene3D" id="3.20.20.30">
    <property type="entry name" value="Luciferase-like domain"/>
    <property type="match status" value="1"/>
</dbReference>
<dbReference type="InterPro" id="IPR011251">
    <property type="entry name" value="Luciferase-like_dom"/>
</dbReference>
<dbReference type="InterPro" id="IPR029063">
    <property type="entry name" value="SAM-dependent_MTases_sf"/>
</dbReference>
<evidence type="ECO:0000256" key="4">
    <source>
        <dbReference type="SAM" id="MobiDB-lite"/>
    </source>
</evidence>
<dbReference type="NCBIfam" id="TIGR01444">
    <property type="entry name" value="fkbM_fam"/>
    <property type="match status" value="1"/>
</dbReference>
<reference evidence="6 7" key="1">
    <citation type="submission" date="2024-06" db="EMBL/GenBank/DDBJ databases">
        <title>The Natural Products Discovery Center: Release of the First 8490 Sequenced Strains for Exploring Actinobacteria Biosynthetic Diversity.</title>
        <authorList>
            <person name="Kalkreuter E."/>
            <person name="Kautsar S.A."/>
            <person name="Yang D."/>
            <person name="Bader C.D."/>
            <person name="Teijaro C.N."/>
            <person name="Fluegel L."/>
            <person name="Davis C.M."/>
            <person name="Simpson J.R."/>
            <person name="Lauterbach L."/>
            <person name="Steele A.D."/>
            <person name="Gui C."/>
            <person name="Meng S."/>
            <person name="Li G."/>
            <person name="Viehrig K."/>
            <person name="Ye F."/>
            <person name="Su P."/>
            <person name="Kiefer A.F."/>
            <person name="Nichols A."/>
            <person name="Cepeda A.J."/>
            <person name="Yan W."/>
            <person name="Fan B."/>
            <person name="Jiang Y."/>
            <person name="Adhikari A."/>
            <person name="Zheng C.-J."/>
            <person name="Schuster L."/>
            <person name="Cowan T.M."/>
            <person name="Smanski M.J."/>
            <person name="Chevrette M.G."/>
            <person name="De Carvalho L.P.S."/>
            <person name="Shen B."/>
        </authorList>
    </citation>
    <scope>NUCLEOTIDE SEQUENCE [LARGE SCALE GENOMIC DNA]</scope>
    <source>
        <strain evidence="6 7">NPDC047833</strain>
    </source>
</reference>
<dbReference type="InterPro" id="IPR006342">
    <property type="entry name" value="FkbM_mtfrase"/>
</dbReference>
<dbReference type="InterPro" id="IPR000873">
    <property type="entry name" value="AMP-dep_synth/lig_dom"/>
</dbReference>
<proteinExistence type="predicted"/>